<feature type="transmembrane region" description="Helical" evidence="3">
    <location>
        <begin position="140"/>
        <end position="159"/>
    </location>
</feature>
<proteinExistence type="inferred from homology"/>
<evidence type="ECO:0000256" key="2">
    <source>
        <dbReference type="RuleBase" id="RU003750"/>
    </source>
</evidence>
<evidence type="ECO:0000313" key="5">
    <source>
        <dbReference type="Proteomes" id="UP000184604"/>
    </source>
</evidence>
<dbReference type="PROSITE" id="PS00379">
    <property type="entry name" value="CDP_ALCOHOL_P_TRANSF"/>
    <property type="match status" value="1"/>
</dbReference>
<feature type="transmembrane region" description="Helical" evidence="3">
    <location>
        <begin position="117"/>
        <end position="134"/>
    </location>
</feature>
<dbReference type="GO" id="GO:0016780">
    <property type="term" value="F:phosphotransferase activity, for other substituted phosphate groups"/>
    <property type="evidence" value="ECO:0007669"/>
    <property type="project" value="InterPro"/>
</dbReference>
<keyword evidence="3" id="KW-0812">Transmembrane</keyword>
<dbReference type="Gene3D" id="1.20.120.1760">
    <property type="match status" value="1"/>
</dbReference>
<evidence type="ECO:0000256" key="1">
    <source>
        <dbReference type="ARBA" id="ARBA00022679"/>
    </source>
</evidence>
<dbReference type="InterPro" id="IPR048254">
    <property type="entry name" value="CDP_ALCOHOL_P_TRANSF_CS"/>
</dbReference>
<reference evidence="4 5" key="1">
    <citation type="submission" date="2016-12" db="EMBL/GenBank/DDBJ databases">
        <title>Complete genome sequence of Clostridium kluyveri JZZ isolated from the pit mud of a Chinese flavor liquor-making factory.</title>
        <authorList>
            <person name="Wang Y."/>
        </authorList>
    </citation>
    <scope>NUCLEOTIDE SEQUENCE [LARGE SCALE GENOMIC DNA]</scope>
    <source>
        <strain evidence="4 5">JZZ</strain>
    </source>
</reference>
<dbReference type="EMBL" id="CP018335">
    <property type="protein sequence ID" value="APM39545.1"/>
    <property type="molecule type" value="Genomic_DNA"/>
</dbReference>
<protein>
    <submittedName>
        <fullName evidence="4">CDP-alcohol phosphatidyltransferase</fullName>
    </submittedName>
</protein>
<dbReference type="GO" id="GO:0008654">
    <property type="term" value="P:phospholipid biosynthetic process"/>
    <property type="evidence" value="ECO:0007669"/>
    <property type="project" value="InterPro"/>
</dbReference>
<dbReference type="Pfam" id="PF01066">
    <property type="entry name" value="CDP-OH_P_transf"/>
    <property type="match status" value="1"/>
</dbReference>
<dbReference type="AlphaFoldDB" id="A0A1L5F969"/>
<dbReference type="Proteomes" id="UP000184604">
    <property type="component" value="Chromosome"/>
</dbReference>
<organism evidence="4 5">
    <name type="scientific">Clostridium kluyveri</name>
    <dbReference type="NCBI Taxonomy" id="1534"/>
    <lineage>
        <taxon>Bacteria</taxon>
        <taxon>Bacillati</taxon>
        <taxon>Bacillota</taxon>
        <taxon>Clostridia</taxon>
        <taxon>Eubacteriales</taxon>
        <taxon>Clostridiaceae</taxon>
        <taxon>Clostridium</taxon>
    </lineage>
</organism>
<keyword evidence="3" id="KW-0472">Membrane</keyword>
<evidence type="ECO:0000313" key="4">
    <source>
        <dbReference type="EMBL" id="APM39545.1"/>
    </source>
</evidence>
<comment type="similarity">
    <text evidence="2">Belongs to the CDP-alcohol phosphatidyltransferase class-I family.</text>
</comment>
<feature type="transmembrane region" description="Helical" evidence="3">
    <location>
        <begin position="59"/>
        <end position="80"/>
    </location>
</feature>
<dbReference type="InterPro" id="IPR000462">
    <property type="entry name" value="CDP-OH_P_trans"/>
</dbReference>
<evidence type="ECO:0000256" key="3">
    <source>
        <dbReference type="SAM" id="Phobius"/>
    </source>
</evidence>
<dbReference type="OrthoDB" id="9796672at2"/>
<keyword evidence="1 2" id="KW-0808">Transferase</keyword>
<accession>A0A1L5F969</accession>
<dbReference type="InterPro" id="IPR043130">
    <property type="entry name" value="CDP-OH_PTrfase_TM_dom"/>
</dbReference>
<feature type="transmembrane region" description="Helical" evidence="3">
    <location>
        <begin position="86"/>
        <end position="105"/>
    </location>
</feature>
<dbReference type="RefSeq" id="WP_073539165.1">
    <property type="nucleotide sequence ID" value="NZ_CP018335.1"/>
</dbReference>
<keyword evidence="3" id="KW-1133">Transmembrane helix</keyword>
<dbReference type="GO" id="GO:0016020">
    <property type="term" value="C:membrane"/>
    <property type="evidence" value="ECO:0007669"/>
    <property type="project" value="InterPro"/>
</dbReference>
<name>A0A1L5F969_CLOKL</name>
<sequence>MKCIPNIISILRMVLSVSLLFLKPFSPLFWIVYSMCGFSDIFDGYIARKTNSTSRLGSSLDSIGDIMFMSSAIIVFLPIIRIPMKMLIWIIWIFFIRVISLLIVYLKYHTFAILHTYANKITGLLLFCFPYPYRFLDINIIGYVICVTASIAAIEELIIHIKSRELSRDIIGIFSKF</sequence>
<gene>
    <name evidence="4" type="ORF">BS101_12735</name>
</gene>